<comment type="caution">
    <text evidence="3">The sequence shown here is derived from an EMBL/GenBank/DDBJ whole genome shotgun (WGS) entry which is preliminary data.</text>
</comment>
<proteinExistence type="predicted"/>
<evidence type="ECO:0000256" key="2">
    <source>
        <dbReference type="SAM" id="Phobius"/>
    </source>
</evidence>
<gene>
    <name evidence="3" type="ORF">Agub_g13605</name>
</gene>
<keyword evidence="2" id="KW-0472">Membrane</keyword>
<name>A0AAD3HSR0_9CHLO</name>
<keyword evidence="2" id="KW-0812">Transmembrane</keyword>
<accession>A0AAD3HSR0</accession>
<protein>
    <submittedName>
        <fullName evidence="3">Uncharacterized protein</fullName>
    </submittedName>
</protein>
<dbReference type="Proteomes" id="UP001054857">
    <property type="component" value="Unassembled WGS sequence"/>
</dbReference>
<evidence type="ECO:0000313" key="3">
    <source>
        <dbReference type="EMBL" id="GFR51230.1"/>
    </source>
</evidence>
<evidence type="ECO:0000256" key="1">
    <source>
        <dbReference type="SAM" id="MobiDB-lite"/>
    </source>
</evidence>
<keyword evidence="4" id="KW-1185">Reference proteome</keyword>
<feature type="transmembrane region" description="Helical" evidence="2">
    <location>
        <begin position="1021"/>
        <end position="1041"/>
    </location>
</feature>
<dbReference type="EMBL" id="BMAR01000047">
    <property type="protein sequence ID" value="GFR51230.1"/>
    <property type="molecule type" value="Genomic_DNA"/>
</dbReference>
<reference evidence="3 4" key="1">
    <citation type="journal article" date="2021" name="Sci. Rep.">
        <title>Genome sequencing of the multicellular alga Astrephomene provides insights into convergent evolution of germ-soma differentiation.</title>
        <authorList>
            <person name="Yamashita S."/>
            <person name="Yamamoto K."/>
            <person name="Matsuzaki R."/>
            <person name="Suzuki S."/>
            <person name="Yamaguchi H."/>
            <person name="Hirooka S."/>
            <person name="Minakuchi Y."/>
            <person name="Miyagishima S."/>
            <person name="Kawachi M."/>
            <person name="Toyoda A."/>
            <person name="Nozaki H."/>
        </authorList>
    </citation>
    <scope>NUCLEOTIDE SEQUENCE [LARGE SCALE GENOMIC DNA]</scope>
    <source>
        <strain evidence="3 4">NIES-4017</strain>
    </source>
</reference>
<sequence>MSANWCRDYIDGLLNPEDLAVLVADAPAPRCRASSGSPASVQGHSCVLGVAVACGNGSDGSELSDSDEVTTTLKGMQPPGSFDAWLSMNCGYGIGSCVGQPQFCRMTQPASVPCKPEVTAIPLECFESNSTSSINASNSTSSTTSSAAGSGSDLASLASPQQQQPRGRDLPLSLLTSRLRNPSLDLPRDSNPNSFPDNDDPDWLGLDPRTGVRYSYDAAPLTALVARPVVTECYSYSAEEQQLRRRRGGNGVIALKSCQGQDYNYGKKPSARKNNIYTPAYTTSAAASATPSEPTGIRQDTACTPAPPPMVFKHTAQRPPLHPAIALFNNRPDATPAAATTATATAVASTGSRSGNCSNSCEVQPAQQPSSCMANTASSGAVAATGAAVATGVTSPLFPVPSHAGIASSSLSSPHIASIVIVHPPALARSNSLAAAAAGASNSYFTAAQSACAPVPTDATAMGVAASITEAAATSTVAAAVNDTSPAVTRSSSTGGSTGPIAMPMVSPFARVHSGSLYLDAFSDGRGVSTYTALDMAPEPEYHGLDLGSHEPYGGDSGLTEECVHGGRRLHSGGSFSSSIASRTNSASVATVTASAASATAATALGVRTAAIAAEVSACQDVYQSCHDFEYRRRGSRRQQQRDVSYDTITAVAEARTTTAAAVGTVDLMSASSLESWAEASCAAATAAAAAAAGAATAGSTTARSYSVDSFAPLSAATAAAGNSNSIAREEKSGIATDDESRVAASIGRLWSCPELNGRGDAASARGGSDNSNSRSSSLGLASGVAVAPAFVAAPVTTGSGQCAADGGSVLCRAGSLTSDDCDDAQCPVGRCSSWPACSPTGRRRGNGGAYMRAMAAAAAAAAAEAIAEEEDATAASTDGDVTPDDAGVTPGRPSETNCHVNHPLLDLIGTSWEQHVATFDVDLGQPQQSAAAVRQQQQQVQGQQQTQAAESSMLASVPTSALLTELIKRLLYQPLRCASSLALQASAGALALPLLLLGLGRLPGRARGGCAAALRTMGHLACGCVWGVASVVLAGAGWLLRRRRNR</sequence>
<keyword evidence="2" id="KW-1133">Transmembrane helix</keyword>
<feature type="region of interest" description="Disordered" evidence="1">
    <location>
        <begin position="131"/>
        <end position="205"/>
    </location>
</feature>
<feature type="region of interest" description="Disordered" evidence="1">
    <location>
        <begin position="870"/>
        <end position="898"/>
    </location>
</feature>
<feature type="compositionally biased region" description="Low complexity" evidence="1">
    <location>
        <begin position="131"/>
        <end position="159"/>
    </location>
</feature>
<organism evidence="3 4">
    <name type="scientific">Astrephomene gubernaculifera</name>
    <dbReference type="NCBI Taxonomy" id="47775"/>
    <lineage>
        <taxon>Eukaryota</taxon>
        <taxon>Viridiplantae</taxon>
        <taxon>Chlorophyta</taxon>
        <taxon>core chlorophytes</taxon>
        <taxon>Chlorophyceae</taxon>
        <taxon>CS clade</taxon>
        <taxon>Chlamydomonadales</taxon>
        <taxon>Astrephomenaceae</taxon>
        <taxon>Astrephomene</taxon>
    </lineage>
</organism>
<dbReference type="AlphaFoldDB" id="A0AAD3HSR0"/>
<evidence type="ECO:0000313" key="4">
    <source>
        <dbReference type="Proteomes" id="UP001054857"/>
    </source>
</evidence>